<dbReference type="EMBL" id="CADIJQ010000005">
    <property type="protein sequence ID" value="CAB3717390.1"/>
    <property type="molecule type" value="Genomic_DNA"/>
</dbReference>
<gene>
    <name evidence="2" type="ORF">LMG3441_03550</name>
</gene>
<organism evidence="2 3">
    <name type="scientific">Achromobacter kerstersii</name>
    <dbReference type="NCBI Taxonomy" id="1353890"/>
    <lineage>
        <taxon>Bacteria</taxon>
        <taxon>Pseudomonadati</taxon>
        <taxon>Pseudomonadota</taxon>
        <taxon>Betaproteobacteria</taxon>
        <taxon>Burkholderiales</taxon>
        <taxon>Alcaligenaceae</taxon>
        <taxon>Achromobacter</taxon>
    </lineage>
</organism>
<dbReference type="Proteomes" id="UP000494269">
    <property type="component" value="Unassembled WGS sequence"/>
</dbReference>
<name>A0A6S7B4Z4_9BURK</name>
<evidence type="ECO:0000313" key="2">
    <source>
        <dbReference type="EMBL" id="CAB3717390.1"/>
    </source>
</evidence>
<keyword evidence="3" id="KW-1185">Reference proteome</keyword>
<keyword evidence="1" id="KW-0732">Signal</keyword>
<dbReference type="AlphaFoldDB" id="A0A6S7B4Z4"/>
<proteinExistence type="predicted"/>
<feature type="signal peptide" evidence="1">
    <location>
        <begin position="1"/>
        <end position="21"/>
    </location>
</feature>
<evidence type="ECO:0000313" key="3">
    <source>
        <dbReference type="Proteomes" id="UP000494269"/>
    </source>
</evidence>
<accession>A0A6S7B4Z4</accession>
<protein>
    <submittedName>
        <fullName evidence="2">Uncharacterized protein</fullName>
    </submittedName>
</protein>
<reference evidence="2 3" key="1">
    <citation type="submission" date="2020-04" db="EMBL/GenBank/DDBJ databases">
        <authorList>
            <person name="De Canck E."/>
        </authorList>
    </citation>
    <scope>NUCLEOTIDE SEQUENCE [LARGE SCALE GENOMIC DNA]</scope>
    <source>
        <strain evidence="2 3">LMG 3441</strain>
    </source>
</reference>
<evidence type="ECO:0000256" key="1">
    <source>
        <dbReference type="SAM" id="SignalP"/>
    </source>
</evidence>
<feature type="chain" id="PRO_5028899122" evidence="1">
    <location>
        <begin position="22"/>
        <end position="356"/>
    </location>
</feature>
<sequence length="356" mass="39478">MSLVPVLARVCLIGLFTPAVALALSPPDPEWVAKVAEATERQRSSFDNSIGSLVRDGMALLVIPTINLDAGGPRNFDDAATREKFLRQQSLMMRWNNKTERDYAITAGHGKHKFDHFDLGPRFQTPNGAITYQVIPVWPGEYRLNVITYRQPGATTPNGTRSWTIDEALEEVGVSTLIETTDIGYKKTGPWPQYEKATDDGLGEGCEVVVRLGGGCDEAAREFRWQRSAQRGVEAGTAEELEVRGMTVQLHFAPIASITLKEGEVVLTDGFVLMDDQPVLNMDKCQKTARDTMCLIQSLTVQRLPASIENFRQAPSATSFKMPKMDELLRGMVYRKPTVYGKPIDKASPNVIEAFR</sequence>